<dbReference type="GeneID" id="106465774"/>
<dbReference type="Pfam" id="PF00611">
    <property type="entry name" value="FCH"/>
    <property type="match status" value="1"/>
</dbReference>
<dbReference type="RefSeq" id="XP_022249414.1">
    <property type="nucleotide sequence ID" value="XM_022393706.1"/>
</dbReference>
<dbReference type="PANTHER" id="PTHR15735:SF12">
    <property type="entry name" value="CDC42-INTERACTING PROTEIN 4, ISOFORM B"/>
    <property type="match status" value="1"/>
</dbReference>
<feature type="domain" description="F-BAR" evidence="3">
    <location>
        <begin position="5"/>
        <end position="177"/>
    </location>
</feature>
<dbReference type="PANTHER" id="PTHR15735">
    <property type="entry name" value="FCH AND DOUBLE SH3 DOMAINS PROTEIN"/>
    <property type="match status" value="1"/>
</dbReference>
<dbReference type="PROSITE" id="PS51741">
    <property type="entry name" value="F_BAR"/>
    <property type="match status" value="1"/>
</dbReference>
<sequence length="177" mass="20671">MDSSVNWGAELWDRYDSIHSHTNQGIELLEKYGQFVKERCSIESDYANKLRRLVKSYQPRKKGEDDNQYSSSQAYISMLNEVGEIASQHEIISEKLTVNIVKEVQNVTKELKDERKKYLREGQHHHGQLQNAFIMLEKAKKAYEKAFREAEKSHESYLKADIDINLPRAEVEKAYSC</sequence>
<keyword evidence="4" id="KW-1185">Reference proteome</keyword>
<accession>A0ABM1T0K8</accession>
<evidence type="ECO:0000256" key="2">
    <source>
        <dbReference type="SAM" id="Coils"/>
    </source>
</evidence>
<dbReference type="Gene3D" id="1.20.1270.60">
    <property type="entry name" value="Arfaptin homology (AH) domain/BAR domain"/>
    <property type="match status" value="1"/>
</dbReference>
<evidence type="ECO:0000259" key="3">
    <source>
        <dbReference type="PROSITE" id="PS51741"/>
    </source>
</evidence>
<dbReference type="SMART" id="SM00055">
    <property type="entry name" value="FCH"/>
    <property type="match status" value="1"/>
</dbReference>
<dbReference type="SUPFAM" id="SSF103657">
    <property type="entry name" value="BAR/IMD domain-like"/>
    <property type="match status" value="1"/>
</dbReference>
<dbReference type="Proteomes" id="UP000694941">
    <property type="component" value="Unplaced"/>
</dbReference>
<proteinExistence type="predicted"/>
<dbReference type="InterPro" id="IPR031160">
    <property type="entry name" value="F_BAR_dom"/>
</dbReference>
<dbReference type="InterPro" id="IPR027267">
    <property type="entry name" value="AH/BAR_dom_sf"/>
</dbReference>
<dbReference type="InterPro" id="IPR001060">
    <property type="entry name" value="FCH_dom"/>
</dbReference>
<evidence type="ECO:0000313" key="4">
    <source>
        <dbReference type="Proteomes" id="UP000694941"/>
    </source>
</evidence>
<evidence type="ECO:0000256" key="1">
    <source>
        <dbReference type="PROSITE-ProRule" id="PRU01077"/>
    </source>
</evidence>
<evidence type="ECO:0000313" key="5">
    <source>
        <dbReference type="RefSeq" id="XP_022249414.1"/>
    </source>
</evidence>
<reference evidence="5" key="1">
    <citation type="submission" date="2025-08" db="UniProtKB">
        <authorList>
            <consortium name="RefSeq"/>
        </authorList>
    </citation>
    <scope>IDENTIFICATION</scope>
    <source>
        <tissue evidence="5">Muscle</tissue>
    </source>
</reference>
<protein>
    <submittedName>
        <fullName evidence="5">Formin-binding protein 1 homolog</fullName>
    </submittedName>
</protein>
<keyword evidence="1 2" id="KW-0175">Coiled coil</keyword>
<name>A0ABM1T0K8_LIMPO</name>
<gene>
    <name evidence="5" type="primary">LOC106465774</name>
</gene>
<feature type="coiled-coil region" evidence="2">
    <location>
        <begin position="101"/>
        <end position="156"/>
    </location>
</feature>
<organism evidence="4 5">
    <name type="scientific">Limulus polyphemus</name>
    <name type="common">Atlantic horseshoe crab</name>
    <dbReference type="NCBI Taxonomy" id="6850"/>
    <lineage>
        <taxon>Eukaryota</taxon>
        <taxon>Metazoa</taxon>
        <taxon>Ecdysozoa</taxon>
        <taxon>Arthropoda</taxon>
        <taxon>Chelicerata</taxon>
        <taxon>Merostomata</taxon>
        <taxon>Xiphosura</taxon>
        <taxon>Limulidae</taxon>
        <taxon>Limulus</taxon>
    </lineage>
</organism>